<reference evidence="7 8" key="1">
    <citation type="submission" date="2022-12" db="EMBL/GenBank/DDBJ databases">
        <title>Chromosome-level genome of Tegillarca granosa.</title>
        <authorList>
            <person name="Kim J."/>
        </authorList>
    </citation>
    <scope>NUCLEOTIDE SEQUENCE [LARGE SCALE GENOMIC DNA]</scope>
    <source>
        <strain evidence="7">Teg-2019</strain>
        <tissue evidence="7">Adductor muscle</tissue>
    </source>
</reference>
<evidence type="ECO:0000313" key="8">
    <source>
        <dbReference type="Proteomes" id="UP001217089"/>
    </source>
</evidence>
<evidence type="ECO:0000256" key="2">
    <source>
        <dbReference type="ARBA" id="ARBA00022692"/>
    </source>
</evidence>
<feature type="domain" description="Neurotransmitter-gated ion-channel ligand-binding" evidence="6">
    <location>
        <begin position="3"/>
        <end position="89"/>
    </location>
</feature>
<dbReference type="InterPro" id="IPR006202">
    <property type="entry name" value="Neur_chan_lig-bd"/>
</dbReference>
<dbReference type="SUPFAM" id="SSF90112">
    <property type="entry name" value="Neurotransmitter-gated ion-channel transmembrane pore"/>
    <property type="match status" value="1"/>
</dbReference>
<dbReference type="InterPro" id="IPR036719">
    <property type="entry name" value="Neuro-gated_channel_TM_sf"/>
</dbReference>
<keyword evidence="3 5" id="KW-1133">Transmembrane helix</keyword>
<dbReference type="Pfam" id="PF02931">
    <property type="entry name" value="Neur_chan_LBD"/>
    <property type="match status" value="1"/>
</dbReference>
<keyword evidence="2 5" id="KW-0812">Transmembrane</keyword>
<feature type="transmembrane region" description="Helical" evidence="5">
    <location>
        <begin position="171"/>
        <end position="192"/>
    </location>
</feature>
<evidence type="ECO:0000313" key="7">
    <source>
        <dbReference type="EMBL" id="KAJ8319411.1"/>
    </source>
</evidence>
<organism evidence="7 8">
    <name type="scientific">Tegillarca granosa</name>
    <name type="common">Malaysian cockle</name>
    <name type="synonym">Anadara granosa</name>
    <dbReference type="NCBI Taxonomy" id="220873"/>
    <lineage>
        <taxon>Eukaryota</taxon>
        <taxon>Metazoa</taxon>
        <taxon>Spiralia</taxon>
        <taxon>Lophotrochozoa</taxon>
        <taxon>Mollusca</taxon>
        <taxon>Bivalvia</taxon>
        <taxon>Autobranchia</taxon>
        <taxon>Pteriomorphia</taxon>
        <taxon>Arcoida</taxon>
        <taxon>Arcoidea</taxon>
        <taxon>Arcidae</taxon>
        <taxon>Tegillarca</taxon>
    </lineage>
</organism>
<feature type="transmembrane region" description="Helical" evidence="5">
    <location>
        <begin position="108"/>
        <end position="129"/>
    </location>
</feature>
<protein>
    <recommendedName>
        <fullName evidence="6">Neurotransmitter-gated ion-channel ligand-binding domain-containing protein</fullName>
    </recommendedName>
</protein>
<evidence type="ECO:0000256" key="3">
    <source>
        <dbReference type="ARBA" id="ARBA00022989"/>
    </source>
</evidence>
<keyword evidence="4 5" id="KW-0472">Membrane</keyword>
<evidence type="ECO:0000256" key="1">
    <source>
        <dbReference type="ARBA" id="ARBA00004141"/>
    </source>
</evidence>
<dbReference type="InterPro" id="IPR038050">
    <property type="entry name" value="Neuro_actylchol_rec"/>
</dbReference>
<feature type="transmembrane region" description="Helical" evidence="5">
    <location>
        <begin position="141"/>
        <end position="159"/>
    </location>
</feature>
<dbReference type="InterPro" id="IPR036734">
    <property type="entry name" value="Neur_chan_lig-bd_sf"/>
</dbReference>
<dbReference type="EMBL" id="JARBDR010000214">
    <property type="protein sequence ID" value="KAJ8319411.1"/>
    <property type="molecule type" value="Genomic_DNA"/>
</dbReference>
<keyword evidence="8" id="KW-1185">Reference proteome</keyword>
<evidence type="ECO:0000259" key="6">
    <source>
        <dbReference type="Pfam" id="PF02931"/>
    </source>
</evidence>
<gene>
    <name evidence="7" type="ORF">KUTeg_004502</name>
</gene>
<dbReference type="Gene3D" id="2.70.170.10">
    <property type="entry name" value="Neurotransmitter-gated ion-channel ligand-binding domain"/>
    <property type="match status" value="1"/>
</dbReference>
<comment type="caution">
    <text evidence="7">The sequence shown here is derived from an EMBL/GenBank/DDBJ whole genome shotgun (WGS) entry which is preliminary data.</text>
</comment>
<accession>A0ABQ9FRP3</accession>
<dbReference type="Proteomes" id="UP001217089">
    <property type="component" value="Unassembled WGS sequence"/>
</dbReference>
<comment type="subcellular location">
    <subcellularLocation>
        <location evidence="1">Membrane</location>
        <topology evidence="1">Multi-pass membrane protein</topology>
    </subcellularLocation>
</comment>
<dbReference type="InterPro" id="IPR006201">
    <property type="entry name" value="Neur_channel"/>
</dbReference>
<dbReference type="PANTHER" id="PTHR18945">
    <property type="entry name" value="NEUROTRANSMITTER GATED ION CHANNEL"/>
    <property type="match status" value="1"/>
</dbReference>
<name>A0ABQ9FRP3_TEGGR</name>
<proteinExistence type="predicted"/>
<dbReference type="Gene3D" id="1.20.58.390">
    <property type="entry name" value="Neurotransmitter-gated ion-channel transmembrane domain"/>
    <property type="match status" value="1"/>
</dbReference>
<dbReference type="CDD" id="cd19051">
    <property type="entry name" value="LGIC_TM_cation"/>
    <property type="match status" value="1"/>
</dbReference>
<evidence type="ECO:0000256" key="5">
    <source>
        <dbReference type="SAM" id="Phobius"/>
    </source>
</evidence>
<sequence length="273" mass="31099">MTFAPSLLWTPILSLSSVRDNSESFDNGNTKLRVSYNGGVSWLKNDVIKTTCVPNVRRFPFDTQTCRFSFVLVGYNAEEIKINVPEEEARNKFEACQRNMGKLKRKPTFFVVTLLIPAFILLFVNPFVFLLPVESGKRLSFAMPTFLSFTVFISITYGVMPRRSEPMSSLLVVFTLSFIESALIIFGTHSSYPIHSLYSCFCRAAIIKLFGVDIDPEKDEDKYQQPQLLNGTDETLKNNKCETNSENAKAYIKQLGWKNISKVFIFAYSVTYD</sequence>
<evidence type="ECO:0000256" key="4">
    <source>
        <dbReference type="ARBA" id="ARBA00023136"/>
    </source>
</evidence>
<dbReference type="SUPFAM" id="SSF63712">
    <property type="entry name" value="Nicotinic receptor ligand binding domain-like"/>
    <property type="match status" value="1"/>
</dbReference>